<gene>
    <name evidence="2" type="ORF">DPMN_150471</name>
</gene>
<feature type="region of interest" description="Disordered" evidence="1">
    <location>
        <begin position="1"/>
        <end position="27"/>
    </location>
</feature>
<accession>A0A9D4J5N5</accession>
<reference evidence="2" key="1">
    <citation type="journal article" date="2019" name="bioRxiv">
        <title>The Genome of the Zebra Mussel, Dreissena polymorpha: A Resource for Invasive Species Research.</title>
        <authorList>
            <person name="McCartney M.A."/>
            <person name="Auch B."/>
            <person name="Kono T."/>
            <person name="Mallez S."/>
            <person name="Zhang Y."/>
            <person name="Obille A."/>
            <person name="Becker A."/>
            <person name="Abrahante J.E."/>
            <person name="Garbe J."/>
            <person name="Badalamenti J.P."/>
            <person name="Herman A."/>
            <person name="Mangelson H."/>
            <person name="Liachko I."/>
            <person name="Sullivan S."/>
            <person name="Sone E.D."/>
            <person name="Koren S."/>
            <person name="Silverstein K.A.T."/>
            <person name="Beckman K.B."/>
            <person name="Gohl D.M."/>
        </authorList>
    </citation>
    <scope>NUCLEOTIDE SEQUENCE</scope>
    <source>
        <strain evidence="2">Duluth1</strain>
        <tissue evidence="2">Whole animal</tissue>
    </source>
</reference>
<dbReference type="Proteomes" id="UP000828390">
    <property type="component" value="Unassembled WGS sequence"/>
</dbReference>
<evidence type="ECO:0000313" key="3">
    <source>
        <dbReference type="Proteomes" id="UP000828390"/>
    </source>
</evidence>
<keyword evidence="3" id="KW-1185">Reference proteome</keyword>
<evidence type="ECO:0000313" key="2">
    <source>
        <dbReference type="EMBL" id="KAH3796894.1"/>
    </source>
</evidence>
<name>A0A9D4J5N5_DREPO</name>
<organism evidence="2 3">
    <name type="scientific">Dreissena polymorpha</name>
    <name type="common">Zebra mussel</name>
    <name type="synonym">Mytilus polymorpha</name>
    <dbReference type="NCBI Taxonomy" id="45954"/>
    <lineage>
        <taxon>Eukaryota</taxon>
        <taxon>Metazoa</taxon>
        <taxon>Spiralia</taxon>
        <taxon>Lophotrochozoa</taxon>
        <taxon>Mollusca</taxon>
        <taxon>Bivalvia</taxon>
        <taxon>Autobranchia</taxon>
        <taxon>Heteroconchia</taxon>
        <taxon>Euheterodonta</taxon>
        <taxon>Imparidentia</taxon>
        <taxon>Neoheterodontei</taxon>
        <taxon>Myida</taxon>
        <taxon>Dreissenoidea</taxon>
        <taxon>Dreissenidae</taxon>
        <taxon>Dreissena</taxon>
    </lineage>
</organism>
<comment type="caution">
    <text evidence="2">The sequence shown here is derived from an EMBL/GenBank/DDBJ whole genome shotgun (WGS) entry which is preliminary data.</text>
</comment>
<sequence>MPMAKAKSKRATDSMMELAKSSQSVRERRNQSLTVCHLLQRQALGHQAQRQSLVQVHRLQSQPLGHALS</sequence>
<dbReference type="EMBL" id="JAIWYP010000007">
    <property type="protein sequence ID" value="KAH3796894.1"/>
    <property type="molecule type" value="Genomic_DNA"/>
</dbReference>
<dbReference type="AlphaFoldDB" id="A0A9D4J5N5"/>
<reference evidence="2" key="2">
    <citation type="submission" date="2020-11" db="EMBL/GenBank/DDBJ databases">
        <authorList>
            <person name="McCartney M.A."/>
            <person name="Auch B."/>
            <person name="Kono T."/>
            <person name="Mallez S."/>
            <person name="Becker A."/>
            <person name="Gohl D.M."/>
            <person name="Silverstein K.A.T."/>
            <person name="Koren S."/>
            <person name="Bechman K.B."/>
            <person name="Herman A."/>
            <person name="Abrahante J.E."/>
            <person name="Garbe J."/>
        </authorList>
    </citation>
    <scope>NUCLEOTIDE SEQUENCE</scope>
    <source>
        <strain evidence="2">Duluth1</strain>
        <tissue evidence="2">Whole animal</tissue>
    </source>
</reference>
<protein>
    <submittedName>
        <fullName evidence="2">Uncharacterized protein</fullName>
    </submittedName>
</protein>
<proteinExistence type="predicted"/>
<evidence type="ECO:0000256" key="1">
    <source>
        <dbReference type="SAM" id="MobiDB-lite"/>
    </source>
</evidence>